<evidence type="ECO:0000313" key="2">
    <source>
        <dbReference type="EMBL" id="GLS03010.1"/>
    </source>
</evidence>
<dbReference type="RefSeq" id="WP_018746257.1">
    <property type="nucleotide sequence ID" value="NZ_BSOZ01000001.1"/>
</dbReference>
<sequence>MAGIFHDGRHMMKTKSQGFTLVELMVVVAIIGILAAIAVPNYRDYITKTRRADAQSVLLQNAQIMERGYTMNNRYTCSSPPIVTEAPVDGSTKYYDIAVDEDTCTTDYYRLIATPKNGQSGDGELSLDSAGLRRWNKHGGGWQNSWK</sequence>
<reference evidence="3" key="1">
    <citation type="journal article" date="2019" name="Int. J. Syst. Evol. Microbiol.">
        <title>The Global Catalogue of Microorganisms (GCM) 10K type strain sequencing project: providing services to taxonomists for standard genome sequencing and annotation.</title>
        <authorList>
            <consortium name="The Broad Institute Genomics Platform"/>
            <consortium name="The Broad Institute Genome Sequencing Center for Infectious Disease"/>
            <person name="Wu L."/>
            <person name="Ma J."/>
        </authorList>
    </citation>
    <scope>NUCLEOTIDE SEQUENCE [LARGE SCALE GENOMIC DNA]</scope>
    <source>
        <strain evidence="3">NBRC 104970</strain>
    </source>
</reference>
<dbReference type="PROSITE" id="PS00409">
    <property type="entry name" value="PROKAR_NTER_METHYL"/>
    <property type="match status" value="1"/>
</dbReference>
<keyword evidence="1" id="KW-1133">Transmembrane helix</keyword>
<keyword evidence="3" id="KW-1185">Reference proteome</keyword>
<proteinExistence type="predicted"/>
<dbReference type="EMBL" id="BSOZ01000001">
    <property type="protein sequence ID" value="GLS03010.1"/>
    <property type="molecule type" value="Genomic_DNA"/>
</dbReference>
<dbReference type="PANTHER" id="PTHR30093:SF47">
    <property type="entry name" value="TYPE IV PILUS NON-CORE MINOR PILIN PILE"/>
    <property type="match status" value="1"/>
</dbReference>
<dbReference type="Proteomes" id="UP001156836">
    <property type="component" value="Unassembled WGS sequence"/>
</dbReference>
<dbReference type="Pfam" id="PF16732">
    <property type="entry name" value="ComP_DUS"/>
    <property type="match status" value="1"/>
</dbReference>
<dbReference type="InterPro" id="IPR031982">
    <property type="entry name" value="PilE-like"/>
</dbReference>
<evidence type="ECO:0000256" key="1">
    <source>
        <dbReference type="SAM" id="Phobius"/>
    </source>
</evidence>
<protein>
    <submittedName>
        <fullName evidence="2">Type IV pilin</fullName>
    </submittedName>
</protein>
<name>A0ABQ6BLX7_9NEIS</name>
<dbReference type="NCBIfam" id="TIGR02532">
    <property type="entry name" value="IV_pilin_GFxxxE"/>
    <property type="match status" value="1"/>
</dbReference>
<feature type="transmembrane region" description="Helical" evidence="1">
    <location>
        <begin position="21"/>
        <end position="42"/>
    </location>
</feature>
<gene>
    <name evidence="2" type="ORF">GCM10007860_01530</name>
</gene>
<dbReference type="InterPro" id="IPR045584">
    <property type="entry name" value="Pilin-like"/>
</dbReference>
<dbReference type="SUPFAM" id="SSF54523">
    <property type="entry name" value="Pili subunits"/>
    <property type="match status" value="1"/>
</dbReference>
<keyword evidence="1" id="KW-0812">Transmembrane</keyword>
<dbReference type="PANTHER" id="PTHR30093">
    <property type="entry name" value="GENERAL SECRETION PATHWAY PROTEIN G"/>
    <property type="match status" value="1"/>
</dbReference>
<accession>A0ABQ6BLX7</accession>
<evidence type="ECO:0000313" key="3">
    <source>
        <dbReference type="Proteomes" id="UP001156836"/>
    </source>
</evidence>
<keyword evidence="1" id="KW-0472">Membrane</keyword>
<dbReference type="Pfam" id="PF07963">
    <property type="entry name" value="N_methyl"/>
    <property type="match status" value="1"/>
</dbReference>
<dbReference type="InterPro" id="IPR012902">
    <property type="entry name" value="N_methyl_site"/>
</dbReference>
<dbReference type="Gene3D" id="3.30.700.10">
    <property type="entry name" value="Glycoprotein, Type 4 Pilin"/>
    <property type="match status" value="1"/>
</dbReference>
<comment type="caution">
    <text evidence="2">The sequence shown here is derived from an EMBL/GenBank/DDBJ whole genome shotgun (WGS) entry which is preliminary data.</text>
</comment>
<organism evidence="2 3">
    <name type="scientific">Chitiniphilus shinanonensis</name>
    <dbReference type="NCBI Taxonomy" id="553088"/>
    <lineage>
        <taxon>Bacteria</taxon>
        <taxon>Pseudomonadati</taxon>
        <taxon>Pseudomonadota</taxon>
        <taxon>Betaproteobacteria</taxon>
        <taxon>Neisseriales</taxon>
        <taxon>Chitinibacteraceae</taxon>
        <taxon>Chitiniphilus</taxon>
    </lineage>
</organism>